<dbReference type="InterPro" id="IPR044824">
    <property type="entry name" value="MAIN-like"/>
</dbReference>
<dbReference type="Proteomes" id="UP000188268">
    <property type="component" value="Unassembled WGS sequence"/>
</dbReference>
<feature type="compositionally biased region" description="Low complexity" evidence="1">
    <location>
        <begin position="101"/>
        <end position="112"/>
    </location>
</feature>
<gene>
    <name evidence="3" type="ORF">CCACVL1_20265</name>
</gene>
<comment type="caution">
    <text evidence="3">The sequence shown here is derived from an EMBL/GenBank/DDBJ whole genome shotgun (WGS) entry which is preliminary data.</text>
</comment>
<dbReference type="Gramene" id="OMO67845">
    <property type="protein sequence ID" value="OMO67845"/>
    <property type="gene ID" value="CCACVL1_20265"/>
</dbReference>
<dbReference type="OrthoDB" id="1846117at2759"/>
<evidence type="ECO:0000259" key="2">
    <source>
        <dbReference type="Pfam" id="PF10536"/>
    </source>
</evidence>
<name>A0A1R3HC17_COCAP</name>
<dbReference type="Pfam" id="PF10536">
    <property type="entry name" value="PMD"/>
    <property type="match status" value="1"/>
</dbReference>
<organism evidence="3 4">
    <name type="scientific">Corchorus capsularis</name>
    <name type="common">Jute</name>
    <dbReference type="NCBI Taxonomy" id="210143"/>
    <lineage>
        <taxon>Eukaryota</taxon>
        <taxon>Viridiplantae</taxon>
        <taxon>Streptophyta</taxon>
        <taxon>Embryophyta</taxon>
        <taxon>Tracheophyta</taxon>
        <taxon>Spermatophyta</taxon>
        <taxon>Magnoliopsida</taxon>
        <taxon>eudicotyledons</taxon>
        <taxon>Gunneridae</taxon>
        <taxon>Pentapetalae</taxon>
        <taxon>rosids</taxon>
        <taxon>malvids</taxon>
        <taxon>Malvales</taxon>
        <taxon>Malvaceae</taxon>
        <taxon>Grewioideae</taxon>
        <taxon>Apeibeae</taxon>
        <taxon>Corchorus</taxon>
    </lineage>
</organism>
<feature type="region of interest" description="Disordered" evidence="1">
    <location>
        <begin position="88"/>
        <end position="123"/>
    </location>
</feature>
<evidence type="ECO:0000256" key="1">
    <source>
        <dbReference type="SAM" id="MobiDB-lite"/>
    </source>
</evidence>
<protein>
    <recommendedName>
        <fullName evidence="2">Aminotransferase-like plant mobile domain-containing protein</fullName>
    </recommendedName>
</protein>
<dbReference type="InterPro" id="IPR019557">
    <property type="entry name" value="AminoTfrase-like_pln_mobile"/>
</dbReference>
<dbReference type="PANTHER" id="PTHR46033">
    <property type="entry name" value="PROTEIN MAIN-LIKE 2"/>
    <property type="match status" value="1"/>
</dbReference>
<accession>A0A1R3HC17</accession>
<dbReference type="AlphaFoldDB" id="A0A1R3HC17"/>
<feature type="region of interest" description="Disordered" evidence="1">
    <location>
        <begin position="12"/>
        <end position="59"/>
    </location>
</feature>
<evidence type="ECO:0000313" key="3">
    <source>
        <dbReference type="EMBL" id="OMO67845.1"/>
    </source>
</evidence>
<dbReference type="PANTHER" id="PTHR46033:SF8">
    <property type="entry name" value="PROTEIN MAINTENANCE OF MERISTEMS-LIKE"/>
    <property type="match status" value="1"/>
</dbReference>
<keyword evidence="4" id="KW-1185">Reference proteome</keyword>
<feature type="domain" description="Aminotransferase-like plant mobile" evidence="2">
    <location>
        <begin position="206"/>
        <end position="441"/>
    </location>
</feature>
<proteinExistence type="predicted"/>
<dbReference type="EMBL" id="AWWV01012343">
    <property type="protein sequence ID" value="OMO67845.1"/>
    <property type="molecule type" value="Genomic_DNA"/>
</dbReference>
<sequence length="498" mass="56140">MLNFGASRFTVKFPSRGGDGSSSGARHTRSRNVTASVRRDREEQLQRGREAAAAAQRERELAAAAAEQAYFDGAGRLTSFDSESHSHPYMDLPLMRGRGGRFTSTGSTSGSSKRSRRSRTTDADWVVRDPVPGGLTVGDVIPSFLGHVASLEGQLITWDLDFDPMQFAMMEVLDIPHDVLNALHYDHVGVLTESIFTLCNKDRMPETQAIAWVWILLGSTLFCDKSGNRIRPSCMLEVKEGLENVPRYSWGAATLAYLYHPLRVASRGDCQGIAGCMTLLQAWIYEYIPCFRPPRVHHDPRLPRCANLAIRAEGRSEDRLSSLRSRLDQMVTWLPYGRNPHMVLPKTTYTGFIQYRDVLEVYYSTRVLRQLGFVQTIPPPIYHMSTAVRSWSSKQYKVNWPQDFVEPQWNGFPHHCMLPVSQCESSDSDPSACDPEYMDWYVSRSHPRLVSIGEPSSSAVPLHSNSEYGDDISSMDEQLAALRENDLARILEKWNLAE</sequence>
<dbReference type="GO" id="GO:0010073">
    <property type="term" value="P:meristem maintenance"/>
    <property type="evidence" value="ECO:0007669"/>
    <property type="project" value="InterPro"/>
</dbReference>
<feature type="compositionally biased region" description="Basic and acidic residues" evidence="1">
    <location>
        <begin position="37"/>
        <end position="59"/>
    </location>
</feature>
<evidence type="ECO:0000313" key="4">
    <source>
        <dbReference type="Proteomes" id="UP000188268"/>
    </source>
</evidence>
<reference evidence="3 4" key="1">
    <citation type="submission" date="2013-09" db="EMBL/GenBank/DDBJ databases">
        <title>Corchorus capsularis genome sequencing.</title>
        <authorList>
            <person name="Alam M."/>
            <person name="Haque M.S."/>
            <person name="Islam M.S."/>
            <person name="Emdad E.M."/>
            <person name="Islam M.M."/>
            <person name="Ahmed B."/>
            <person name="Halim A."/>
            <person name="Hossen Q.M.M."/>
            <person name="Hossain M.Z."/>
            <person name="Ahmed R."/>
            <person name="Khan M.M."/>
            <person name="Islam R."/>
            <person name="Rashid M.M."/>
            <person name="Khan S.A."/>
            <person name="Rahman M.S."/>
            <person name="Alam M."/>
        </authorList>
    </citation>
    <scope>NUCLEOTIDE SEQUENCE [LARGE SCALE GENOMIC DNA]</scope>
    <source>
        <strain evidence="4">cv. CVL-1</strain>
        <tissue evidence="3">Whole seedling</tissue>
    </source>
</reference>